<dbReference type="KEGG" id="vg:77936487"/>
<protein>
    <submittedName>
        <fullName evidence="1">Uncharacterized protein</fullName>
    </submittedName>
</protein>
<reference evidence="1 2" key="1">
    <citation type="submission" date="2019-07" db="EMBL/GenBank/DDBJ databases">
        <authorList>
            <person name="Abdullah A."/>
            <person name="Lima G.C."/>
            <person name="Cuneo C.K."/>
            <person name="Ennest D.C."/>
            <person name="Fritz K.J."/>
            <person name="Johnson B.T."/>
            <person name="Larson S.M."/>
            <person name="Lemunyete M.N."/>
            <person name="Murray M.B."/>
            <person name="Osmond D.E."/>
            <person name="Patras K.A."/>
            <person name="Ransibrahmanakul S."/>
            <person name="Simpson K.A."/>
            <person name="Thull B.S."/>
            <person name="Wetzel S."/>
            <person name="Bonilla J.A."/>
            <person name="Klyczek K."/>
            <person name="Garlena R.A."/>
            <person name="Russell D.A."/>
            <person name="Pope W.H."/>
            <person name="Jacobs-Sera D."/>
            <person name="Hatfull G.F."/>
        </authorList>
    </citation>
    <scope>NUCLEOTIDE SEQUENCE [LARGE SCALE GENOMIC DNA]</scope>
</reference>
<dbReference type="GeneID" id="77936487"/>
<dbReference type="InterPro" id="IPR057383">
    <property type="entry name" value="Tad3"/>
</dbReference>
<dbReference type="EMBL" id="MN183282">
    <property type="protein sequence ID" value="QED11615.1"/>
    <property type="molecule type" value="Genomic_DNA"/>
</dbReference>
<dbReference type="Proteomes" id="UP000321915">
    <property type="component" value="Segment"/>
</dbReference>
<dbReference type="Pfam" id="PF25185">
    <property type="entry name" value="Tad3"/>
    <property type="match status" value="1"/>
</dbReference>
<dbReference type="RefSeq" id="YP_010660492.1">
    <property type="nucleotide sequence ID" value="NC_070877.1"/>
</dbReference>
<proteinExistence type="predicted"/>
<evidence type="ECO:0000313" key="1">
    <source>
        <dbReference type="EMBL" id="QED11615.1"/>
    </source>
</evidence>
<evidence type="ECO:0000313" key="2">
    <source>
        <dbReference type="Proteomes" id="UP000321915"/>
    </source>
</evidence>
<sequence length="137" mass="15451">MEESNLVAHARRELTVLGYDQDTIYSFLNVIRAFADMGHSGGSASVAIPTLNALFQFQNLSPLTNDPAEWMHISEDLWGDGEVWQNIRNGSAFSKDGGRTYTLLDDPKDMYGNKKVYTSTVKEEPLDRDPEEQESLY</sequence>
<gene>
    <name evidence="1" type="primary">126</name>
    <name evidence="1" type="ORF">SEA_QUI_126</name>
</gene>
<accession>A0A5B8WKL1</accession>
<organism evidence="1 2">
    <name type="scientific">Arthrobacter phage Qui</name>
    <dbReference type="NCBI Taxonomy" id="2603260"/>
    <lineage>
        <taxon>Viruses</taxon>
        <taxon>Duplodnaviria</taxon>
        <taxon>Heunggongvirae</taxon>
        <taxon>Uroviricota</taxon>
        <taxon>Caudoviricetes</taxon>
        <taxon>Quivirus</taxon>
        <taxon>Quivirus qui</taxon>
    </lineage>
</organism>
<name>A0A5B8WKL1_9CAUD</name>
<keyword evidence="2" id="KW-1185">Reference proteome</keyword>